<accession>G3P6E5</accession>
<dbReference type="Bgee" id="ENSGACG00000009974">
    <property type="expression patterns" value="Expressed in camera-type eye and 13 other cell types or tissues"/>
</dbReference>
<dbReference type="AlphaFoldDB" id="G3P6E5"/>
<name>G3P6E5_GASAC</name>
<reference evidence="2" key="2">
    <citation type="submission" date="2024-04" db="UniProtKB">
        <authorList>
            <consortium name="Ensembl"/>
        </authorList>
    </citation>
    <scope>IDENTIFICATION</scope>
</reference>
<proteinExistence type="predicted"/>
<feature type="compositionally biased region" description="Gly residues" evidence="1">
    <location>
        <begin position="51"/>
        <end position="63"/>
    </location>
</feature>
<feature type="compositionally biased region" description="Gly residues" evidence="1">
    <location>
        <begin position="73"/>
        <end position="85"/>
    </location>
</feature>
<dbReference type="Ensembl" id="ENSGACT00000013193.1">
    <property type="protein sequence ID" value="ENSGACP00000013168.1"/>
    <property type="gene ID" value="ENSGACG00000009974.1"/>
</dbReference>
<evidence type="ECO:0000313" key="2">
    <source>
        <dbReference type="Ensembl" id="ENSGACP00000013168.1"/>
    </source>
</evidence>
<dbReference type="InParanoid" id="G3P6E5"/>
<organism evidence="2">
    <name type="scientific">Gasterosteus aculeatus</name>
    <name type="common">Three-spined stickleback</name>
    <dbReference type="NCBI Taxonomy" id="69293"/>
    <lineage>
        <taxon>Eukaryota</taxon>
        <taxon>Metazoa</taxon>
        <taxon>Chordata</taxon>
        <taxon>Craniata</taxon>
        <taxon>Vertebrata</taxon>
        <taxon>Euteleostomi</taxon>
        <taxon>Actinopterygii</taxon>
        <taxon>Neopterygii</taxon>
        <taxon>Teleostei</taxon>
        <taxon>Neoteleostei</taxon>
        <taxon>Acanthomorphata</taxon>
        <taxon>Eupercaria</taxon>
        <taxon>Perciformes</taxon>
        <taxon>Cottioidei</taxon>
        <taxon>Gasterosteales</taxon>
        <taxon>Gasterosteidae</taxon>
        <taxon>Gasterosteus</taxon>
    </lineage>
</organism>
<feature type="region of interest" description="Disordered" evidence="1">
    <location>
        <begin position="49"/>
        <end position="102"/>
    </location>
</feature>
<sequence length="151" mass="16295">LRVRYRTTPLEKLQQVSVSRKSAESWFTFHLPDTAIRYQSITNHYQAHAGPSGGSRGAFGGLTRGLRGAHAGPSGGSRGAFGGLTRGLRGAHARPSGGSYFTGTEGGNVWFPGHYRDKVNKPKQTKTSELYSPGEPLEQIKHTRGQQTTGT</sequence>
<protein>
    <submittedName>
        <fullName evidence="2">Uncharacterized protein</fullName>
    </submittedName>
</protein>
<evidence type="ECO:0000256" key="1">
    <source>
        <dbReference type="SAM" id="MobiDB-lite"/>
    </source>
</evidence>
<feature type="region of interest" description="Disordered" evidence="1">
    <location>
        <begin position="115"/>
        <end position="151"/>
    </location>
</feature>
<reference evidence="2" key="1">
    <citation type="submission" date="2006-01" db="EMBL/GenBank/DDBJ databases">
        <authorList>
            <person name="Lindblad-Toh K."/>
            <person name="Mauceli E."/>
            <person name="Grabherr M."/>
            <person name="Chang J.L."/>
            <person name="Lander E.S."/>
        </authorList>
    </citation>
    <scope>NUCLEOTIDE SEQUENCE [LARGE SCALE GENOMIC DNA]</scope>
</reference>